<dbReference type="RefSeq" id="XP_025733313.1">
    <property type="nucleotide sequence ID" value="XM_025877528.1"/>
</dbReference>
<dbReference type="InterPro" id="IPR009072">
    <property type="entry name" value="Histone-fold"/>
</dbReference>
<name>A0A3Q7PI45_CALUR</name>
<dbReference type="GO" id="GO:0030527">
    <property type="term" value="F:structural constituent of chromatin"/>
    <property type="evidence" value="ECO:0007669"/>
    <property type="project" value="InterPro"/>
</dbReference>
<dbReference type="InterPro" id="IPR000164">
    <property type="entry name" value="Histone_H3/CENP-A"/>
</dbReference>
<evidence type="ECO:0000256" key="1">
    <source>
        <dbReference type="ARBA" id="ARBA00010343"/>
    </source>
</evidence>
<organism evidence="2 3">
    <name type="scientific">Callorhinus ursinus</name>
    <name type="common">Northern fur seal</name>
    <dbReference type="NCBI Taxonomy" id="34884"/>
    <lineage>
        <taxon>Eukaryota</taxon>
        <taxon>Metazoa</taxon>
        <taxon>Chordata</taxon>
        <taxon>Craniata</taxon>
        <taxon>Vertebrata</taxon>
        <taxon>Euteleostomi</taxon>
        <taxon>Mammalia</taxon>
        <taxon>Eutheria</taxon>
        <taxon>Laurasiatheria</taxon>
        <taxon>Carnivora</taxon>
        <taxon>Caniformia</taxon>
        <taxon>Pinnipedia</taxon>
        <taxon>Otariidae</taxon>
        <taxon>Callorhinus</taxon>
    </lineage>
</organism>
<comment type="similarity">
    <text evidence="1">Belongs to the histone H3 family.</text>
</comment>
<dbReference type="Proteomes" id="UP000286641">
    <property type="component" value="Unplaced"/>
</dbReference>
<accession>A0A3Q7PI45</accession>
<gene>
    <name evidence="3" type="primary">LOC112828470</name>
</gene>
<keyword evidence="2" id="KW-1185">Reference proteome</keyword>
<protein>
    <submittedName>
        <fullName evidence="3">Histone H3.3-like</fullName>
    </submittedName>
</protein>
<reference evidence="3" key="2">
    <citation type="submission" date="2025-08" db="UniProtKB">
        <authorList>
            <consortium name="RefSeq"/>
        </authorList>
    </citation>
    <scope>IDENTIFICATION</scope>
    <source>
        <tissue evidence="3">Blood</tissue>
    </source>
</reference>
<dbReference type="AlphaFoldDB" id="A0A3Q7PI45"/>
<dbReference type="PRINTS" id="PR00622">
    <property type="entry name" value="HISTONEH3"/>
</dbReference>
<proteinExistence type="inferred from homology"/>
<dbReference type="GO" id="GO:0000786">
    <property type="term" value="C:nucleosome"/>
    <property type="evidence" value="ECO:0007669"/>
    <property type="project" value="InterPro"/>
</dbReference>
<reference key="1">
    <citation type="submission" date="2019-01" db="UniProtKB">
        <authorList>
            <consortium name="RefSeq"/>
        </authorList>
    </citation>
    <scope>IDENTIFICATION</scope>
</reference>
<evidence type="ECO:0000313" key="3">
    <source>
        <dbReference type="RefSeq" id="XP_025733313.1"/>
    </source>
</evidence>
<sequence>MPCAQPGLCTSRSGAPSVSSAQSKEAALIQAGRRVLRETGDTTSHRPLIPMLPFQKLVKGVTLDIRANWEFQSAARGVGQGPVRNAWRVYLKMATCVPSKRVTLVPKEPRLALCTPGGKESSQTSSNGVT</sequence>
<dbReference type="Gene3D" id="1.10.20.10">
    <property type="entry name" value="Histone, subunit A"/>
    <property type="match status" value="1"/>
</dbReference>
<evidence type="ECO:0000313" key="2">
    <source>
        <dbReference type="Proteomes" id="UP000286641"/>
    </source>
</evidence>
<dbReference type="GO" id="GO:0003677">
    <property type="term" value="F:DNA binding"/>
    <property type="evidence" value="ECO:0007669"/>
    <property type="project" value="InterPro"/>
</dbReference>
<dbReference type="InParanoid" id="A0A3Q7PI45"/>
<dbReference type="GO" id="GO:0046982">
    <property type="term" value="F:protein heterodimerization activity"/>
    <property type="evidence" value="ECO:0007669"/>
    <property type="project" value="InterPro"/>
</dbReference>